<organism evidence="1 2">
    <name type="scientific">Mesohalobacter halotolerans</name>
    <dbReference type="NCBI Taxonomy" id="1883405"/>
    <lineage>
        <taxon>Bacteria</taxon>
        <taxon>Pseudomonadati</taxon>
        <taxon>Bacteroidota</taxon>
        <taxon>Flavobacteriia</taxon>
        <taxon>Flavobacteriales</taxon>
        <taxon>Flavobacteriaceae</taxon>
        <taxon>Mesohalobacter</taxon>
    </lineage>
</organism>
<comment type="caution">
    <text evidence="1">The sequence shown here is derived from an EMBL/GenBank/DDBJ whole genome shotgun (WGS) entry which is preliminary data.</text>
</comment>
<evidence type="ECO:0000313" key="2">
    <source>
        <dbReference type="Proteomes" id="UP000306552"/>
    </source>
</evidence>
<sequence length="131" mass="15527">MQKLSHFVGDWVGVSKAFENGKVIREIPAYEKISYKVDKHILTIDLYSESLKLHTVIYFDEKSNTYYYNPFYKTGASRYPAKLVDGKLIVTPSKTKRFIFEIIEDGKFREYGENLIDDKWVKYFEDVFEIQ</sequence>
<proteinExistence type="predicted"/>
<name>A0A4U5TQ53_9FLAO</name>
<protein>
    <recommendedName>
        <fullName evidence="3">DUF1579 domain-containing protein</fullName>
    </recommendedName>
</protein>
<reference evidence="1 2" key="1">
    <citation type="submission" date="2019-04" db="EMBL/GenBank/DDBJ databases">
        <title>Psychroflexus halotolerans sp. nov., isolated from a marine solar saltern.</title>
        <authorList>
            <person name="Feng X."/>
        </authorList>
    </citation>
    <scope>NUCLEOTIDE SEQUENCE [LARGE SCALE GENOMIC DNA]</scope>
    <source>
        <strain evidence="1 2">WDS2C27</strain>
    </source>
</reference>
<dbReference type="OrthoDB" id="1437459at2"/>
<evidence type="ECO:0000313" key="1">
    <source>
        <dbReference type="EMBL" id="TKS55578.1"/>
    </source>
</evidence>
<dbReference type="AlphaFoldDB" id="A0A4U5TQ53"/>
<dbReference type="Proteomes" id="UP000306552">
    <property type="component" value="Unassembled WGS sequence"/>
</dbReference>
<evidence type="ECO:0008006" key="3">
    <source>
        <dbReference type="Google" id="ProtNLM"/>
    </source>
</evidence>
<dbReference type="EMBL" id="SWMU01000005">
    <property type="protein sequence ID" value="TKS55578.1"/>
    <property type="molecule type" value="Genomic_DNA"/>
</dbReference>
<keyword evidence="2" id="KW-1185">Reference proteome</keyword>
<dbReference type="RefSeq" id="WP_138932763.1">
    <property type="nucleotide sequence ID" value="NZ_SWMU01000005.1"/>
</dbReference>
<accession>A0A4U5TQ53</accession>
<gene>
    <name evidence="1" type="ORF">FCN74_11555</name>
</gene>